<dbReference type="RefSeq" id="WP_376864245.1">
    <property type="nucleotide sequence ID" value="NZ_JBHRYB010000001.1"/>
</dbReference>
<evidence type="ECO:0000313" key="1">
    <source>
        <dbReference type="EMBL" id="MFC3678695.1"/>
    </source>
</evidence>
<name>A0ABV7VMD8_9GAMM</name>
<protein>
    <submittedName>
        <fullName evidence="1">Uncharacterized protein</fullName>
    </submittedName>
</protein>
<comment type="caution">
    <text evidence="1">The sequence shown here is derived from an EMBL/GenBank/DDBJ whole genome shotgun (WGS) entry which is preliminary data.</text>
</comment>
<dbReference type="Proteomes" id="UP001595722">
    <property type="component" value="Unassembled WGS sequence"/>
</dbReference>
<dbReference type="EMBL" id="JBHRYB010000001">
    <property type="protein sequence ID" value="MFC3678695.1"/>
    <property type="molecule type" value="Genomic_DNA"/>
</dbReference>
<gene>
    <name evidence="1" type="ORF">ACFOMG_01050</name>
</gene>
<reference evidence="2" key="1">
    <citation type="journal article" date="2019" name="Int. J. Syst. Evol. Microbiol.">
        <title>The Global Catalogue of Microorganisms (GCM) 10K type strain sequencing project: providing services to taxonomists for standard genome sequencing and annotation.</title>
        <authorList>
            <consortium name="The Broad Institute Genomics Platform"/>
            <consortium name="The Broad Institute Genome Sequencing Center for Infectious Disease"/>
            <person name="Wu L."/>
            <person name="Ma J."/>
        </authorList>
    </citation>
    <scope>NUCLEOTIDE SEQUENCE [LARGE SCALE GENOMIC DNA]</scope>
    <source>
        <strain evidence="2">KCTC 42424</strain>
    </source>
</reference>
<accession>A0ABV7VMD8</accession>
<sequence length="164" mass="17572">MLVLVLSRFQAVVEDANDARLKALASGFRAAVFLARETWFVRGLQQAGQHAGGSPGSSRSVWMSDSGWPQPGATAAPEVISHQGCALLWRHLLQNNAPAVMAVGADNGQQIEAGAIAEIQAEAVQGMCRYYLTDKLLGGGFSTPGSQRFIQYDPSSGRVTWQVR</sequence>
<organism evidence="1 2">
    <name type="scientific">Bacterioplanoides pacificum</name>
    <dbReference type="NCBI Taxonomy" id="1171596"/>
    <lineage>
        <taxon>Bacteria</taxon>
        <taxon>Pseudomonadati</taxon>
        <taxon>Pseudomonadota</taxon>
        <taxon>Gammaproteobacteria</taxon>
        <taxon>Oceanospirillales</taxon>
        <taxon>Oceanospirillaceae</taxon>
        <taxon>Bacterioplanoides</taxon>
    </lineage>
</organism>
<proteinExistence type="predicted"/>
<keyword evidence="2" id="KW-1185">Reference proteome</keyword>
<evidence type="ECO:0000313" key="2">
    <source>
        <dbReference type="Proteomes" id="UP001595722"/>
    </source>
</evidence>